<dbReference type="Pfam" id="PF01636">
    <property type="entry name" value="APH"/>
    <property type="match status" value="1"/>
</dbReference>
<evidence type="ECO:0000313" key="3">
    <source>
        <dbReference type="Proteomes" id="UP001500253"/>
    </source>
</evidence>
<organism evidence="2 3">
    <name type="scientific">Streptomyces cuspidosporus</name>
    <dbReference type="NCBI Taxonomy" id="66882"/>
    <lineage>
        <taxon>Bacteria</taxon>
        <taxon>Bacillati</taxon>
        <taxon>Actinomycetota</taxon>
        <taxon>Actinomycetes</taxon>
        <taxon>Kitasatosporales</taxon>
        <taxon>Streptomycetaceae</taxon>
        <taxon>Streptomyces</taxon>
    </lineage>
</organism>
<keyword evidence="3" id="KW-1185">Reference proteome</keyword>
<dbReference type="InterPro" id="IPR011009">
    <property type="entry name" value="Kinase-like_dom_sf"/>
</dbReference>
<dbReference type="InterPro" id="IPR002575">
    <property type="entry name" value="Aminoglycoside_PTrfase"/>
</dbReference>
<gene>
    <name evidence="2" type="ORF">GCM10010246_71700</name>
</gene>
<dbReference type="EMBL" id="BAAASD010000046">
    <property type="protein sequence ID" value="GAA2367959.1"/>
    <property type="molecule type" value="Genomic_DNA"/>
</dbReference>
<evidence type="ECO:0000313" key="2">
    <source>
        <dbReference type="EMBL" id="GAA2367959.1"/>
    </source>
</evidence>
<dbReference type="SUPFAM" id="SSF56112">
    <property type="entry name" value="Protein kinase-like (PK-like)"/>
    <property type="match status" value="1"/>
</dbReference>
<evidence type="ECO:0000259" key="1">
    <source>
        <dbReference type="Pfam" id="PF01636"/>
    </source>
</evidence>
<feature type="domain" description="Aminoglycoside phosphotransferase" evidence="1">
    <location>
        <begin position="101"/>
        <end position="247"/>
    </location>
</feature>
<sequence>MTQAAVRTGQPVRSLPGPFVTRVCLRVEGGYRWGESVPAASAAYLDAAALRGLGEAIAATPAAPHACVPALADDRTAVHPAVGTPALLSDAVFGGRGEAAAPPAERTFHDLGGFLARLHAIPVERAPALPARARPAWLDAAPRAAESIRAALDRLDTAAAPRIRRLAGAGADAAPGAGARTVVHGRLSTASCVPGPVPRVLGWREAGLADPMTDLAFLLRDLVQAAAAMGARELQEQRARLAAEGYETARGTRLSKEEHARLAGHLASGVLQHVALRAWSASDPQGAEALLRRAEESLPGVLGAFGTPQEVIGR</sequence>
<accession>A0ABN3H2R5</accession>
<proteinExistence type="predicted"/>
<reference evidence="2 3" key="1">
    <citation type="journal article" date="2019" name="Int. J. Syst. Evol. Microbiol.">
        <title>The Global Catalogue of Microorganisms (GCM) 10K type strain sequencing project: providing services to taxonomists for standard genome sequencing and annotation.</title>
        <authorList>
            <consortium name="The Broad Institute Genomics Platform"/>
            <consortium name="The Broad Institute Genome Sequencing Center for Infectious Disease"/>
            <person name="Wu L."/>
            <person name="Ma J."/>
        </authorList>
    </citation>
    <scope>NUCLEOTIDE SEQUENCE [LARGE SCALE GENOMIC DNA]</scope>
    <source>
        <strain evidence="2 3">JCM 4316</strain>
    </source>
</reference>
<dbReference type="Gene3D" id="3.90.1200.10">
    <property type="match status" value="1"/>
</dbReference>
<dbReference type="Proteomes" id="UP001500253">
    <property type="component" value="Unassembled WGS sequence"/>
</dbReference>
<dbReference type="RefSeq" id="WP_346178485.1">
    <property type="nucleotide sequence ID" value="NZ_BAAASD010000046.1"/>
</dbReference>
<comment type="caution">
    <text evidence="2">The sequence shown here is derived from an EMBL/GenBank/DDBJ whole genome shotgun (WGS) entry which is preliminary data.</text>
</comment>
<name>A0ABN3H2R5_9ACTN</name>
<protein>
    <recommendedName>
        <fullName evidence="1">Aminoglycoside phosphotransferase domain-containing protein</fullName>
    </recommendedName>
</protein>